<dbReference type="SUPFAM" id="SSF63829">
    <property type="entry name" value="Calcium-dependent phosphotriesterase"/>
    <property type="match status" value="1"/>
</dbReference>
<sequence>MRIADIKGRSARSALAFALALALTVGVAVTGFVAAPAQADPVGDYSQVYVPKARANGPVYGVTAGPGGNMWYTRYFTNRIGRIAPSGAVREFQFPGGGTSSAGLFDMAAGPDGNMWFTAFNTNVIGRITPSGVITTFPTPTANSRPFGIAAGPDGNLWFAEDFANAIGRITPDGVITEFTIPAVGATGPSKIEYSSNCIQCGYLITAGPDGAMWFTMPAASRIGRITVDGVVTSFPVSTTPPEPSNPNPISVGDITVGVDGNLWFTMPVDNQIGRMTPTGVVTEFNIPTPASDPQYITSGPDGNLWFVESMTSKLAKITLDGVITEYPTPKANAMPGLGAAGADGNIWFSEQPSRTTAAGSTQYPGRISRIGTGVGPVLTSKVSGTGAAGSPLTCSYRNTTGWKVASVKYQWLRNGSAIRGGTMKSFTPNALATGSSVRCTVSVTYAPALTQSGSISAGVRITR</sequence>
<dbReference type="PROSITE" id="PS50835">
    <property type="entry name" value="IG_LIKE"/>
    <property type="match status" value="1"/>
</dbReference>
<reference evidence="2" key="1">
    <citation type="submission" date="2020-05" db="EMBL/GenBank/DDBJ databases">
        <authorList>
            <person name="Chiriac C."/>
            <person name="Salcher M."/>
            <person name="Ghai R."/>
            <person name="Kavagutti S V."/>
        </authorList>
    </citation>
    <scope>NUCLEOTIDE SEQUENCE</scope>
</reference>
<evidence type="ECO:0000259" key="1">
    <source>
        <dbReference type="PROSITE" id="PS50835"/>
    </source>
</evidence>
<dbReference type="InterPro" id="IPR015943">
    <property type="entry name" value="WD40/YVTN_repeat-like_dom_sf"/>
</dbReference>
<dbReference type="Pfam" id="PF24684">
    <property type="entry name" value="Vgb_lyase"/>
    <property type="match status" value="2"/>
</dbReference>
<dbReference type="InterPro" id="IPR007110">
    <property type="entry name" value="Ig-like_dom"/>
</dbReference>
<dbReference type="InterPro" id="IPR051344">
    <property type="entry name" value="Vgb"/>
</dbReference>
<dbReference type="EMBL" id="CAFBNE010000055">
    <property type="protein sequence ID" value="CAB4954629.1"/>
    <property type="molecule type" value="Genomic_DNA"/>
</dbReference>
<dbReference type="Gene3D" id="2.60.40.2700">
    <property type="match status" value="1"/>
</dbReference>
<organism evidence="2">
    <name type="scientific">freshwater metagenome</name>
    <dbReference type="NCBI Taxonomy" id="449393"/>
    <lineage>
        <taxon>unclassified sequences</taxon>
        <taxon>metagenomes</taxon>
        <taxon>ecological metagenomes</taxon>
    </lineage>
</organism>
<dbReference type="PANTHER" id="PTHR40274">
    <property type="entry name" value="VIRGINIAMYCIN B LYASE"/>
    <property type="match status" value="1"/>
</dbReference>
<dbReference type="AlphaFoldDB" id="A0A6J7KJH3"/>
<evidence type="ECO:0000313" key="2">
    <source>
        <dbReference type="EMBL" id="CAB4954629.1"/>
    </source>
</evidence>
<feature type="domain" description="Ig-like" evidence="1">
    <location>
        <begin position="377"/>
        <end position="457"/>
    </location>
</feature>
<dbReference type="PANTHER" id="PTHR40274:SF3">
    <property type="entry name" value="VIRGINIAMYCIN B LYASE"/>
    <property type="match status" value="1"/>
</dbReference>
<name>A0A6J7KJH3_9ZZZZ</name>
<protein>
    <submittedName>
        <fullName evidence="2">Unannotated protein</fullName>
    </submittedName>
</protein>
<dbReference type="Gene3D" id="2.130.10.10">
    <property type="entry name" value="YVTN repeat-like/Quinoprotein amine dehydrogenase"/>
    <property type="match status" value="2"/>
</dbReference>
<proteinExistence type="predicted"/>
<dbReference type="GO" id="GO:0030288">
    <property type="term" value="C:outer membrane-bounded periplasmic space"/>
    <property type="evidence" value="ECO:0007669"/>
    <property type="project" value="TreeGrafter"/>
</dbReference>
<accession>A0A6J7KJH3</accession>
<gene>
    <name evidence="2" type="ORF">UFOPK3772_01773</name>
</gene>